<evidence type="ECO:0000256" key="7">
    <source>
        <dbReference type="PROSITE-ProRule" id="PRU00221"/>
    </source>
</evidence>
<feature type="transmembrane region" description="Helical" evidence="8">
    <location>
        <begin position="224"/>
        <end position="247"/>
    </location>
</feature>
<keyword evidence="4" id="KW-0819">tRNA processing</keyword>
<dbReference type="InterPro" id="IPR009571">
    <property type="entry name" value="SUR7/Rim9-like_fungi"/>
</dbReference>
<dbReference type="InterPro" id="IPR001680">
    <property type="entry name" value="WD40_rpt"/>
</dbReference>
<dbReference type="Gene3D" id="2.130.10.10">
    <property type="entry name" value="YVTN repeat-like/Quinoprotein amine dehydrogenase"/>
    <property type="match status" value="4"/>
</dbReference>
<keyword evidence="8" id="KW-0812">Transmembrane</keyword>
<comment type="caution">
    <text evidence="9">The sequence shown here is derived from an EMBL/GenBank/DDBJ whole genome shotgun (WGS) entry which is preliminary data.</text>
</comment>
<evidence type="ECO:0000313" key="9">
    <source>
        <dbReference type="EMBL" id="KAJ3574283.1"/>
    </source>
</evidence>
<dbReference type="VEuPathDB" id="FungiDB:F4678DRAFT_449564"/>
<dbReference type="Pfam" id="PF06687">
    <property type="entry name" value="SUR7"/>
    <property type="match status" value="1"/>
</dbReference>
<dbReference type="SMART" id="SM00320">
    <property type="entry name" value="WD40"/>
    <property type="match status" value="8"/>
</dbReference>
<feature type="repeat" description="WD" evidence="7">
    <location>
        <begin position="601"/>
        <end position="650"/>
    </location>
</feature>
<dbReference type="SUPFAM" id="SSF50978">
    <property type="entry name" value="WD40 repeat-like"/>
    <property type="match status" value="2"/>
</dbReference>
<comment type="similarity">
    <text evidence="6">Belongs to the WD repeat WDR6 family.</text>
</comment>
<dbReference type="PANTHER" id="PTHR14344:SF3">
    <property type="entry name" value="WD REPEAT-CONTAINING PROTEIN 6"/>
    <property type="match status" value="1"/>
</dbReference>
<dbReference type="PROSITE" id="PS50082">
    <property type="entry name" value="WD_REPEATS_2"/>
    <property type="match status" value="2"/>
</dbReference>
<dbReference type="GO" id="GO:0005886">
    <property type="term" value="C:plasma membrane"/>
    <property type="evidence" value="ECO:0007669"/>
    <property type="project" value="InterPro"/>
</dbReference>
<reference evidence="9" key="1">
    <citation type="submission" date="2022-07" db="EMBL/GenBank/DDBJ databases">
        <title>Genome Sequence of Xylaria arbuscula.</title>
        <authorList>
            <person name="Buettner E."/>
        </authorList>
    </citation>
    <scope>NUCLEOTIDE SEQUENCE</scope>
    <source>
        <strain evidence="9">VT107</strain>
    </source>
</reference>
<name>A0A9W8NG38_9PEZI</name>
<dbReference type="Pfam" id="PF00400">
    <property type="entry name" value="WD40"/>
    <property type="match status" value="1"/>
</dbReference>
<keyword evidence="3 7" id="KW-0853">WD repeat</keyword>
<keyword evidence="5" id="KW-0677">Repeat</keyword>
<dbReference type="GO" id="GO:0030488">
    <property type="term" value="P:tRNA methylation"/>
    <property type="evidence" value="ECO:0007669"/>
    <property type="project" value="TreeGrafter"/>
</dbReference>
<evidence type="ECO:0000256" key="5">
    <source>
        <dbReference type="ARBA" id="ARBA00022737"/>
    </source>
</evidence>
<dbReference type="SUPFAM" id="SSF82171">
    <property type="entry name" value="DPP6 N-terminal domain-like"/>
    <property type="match status" value="1"/>
</dbReference>
<feature type="transmembrane region" description="Helical" evidence="8">
    <location>
        <begin position="259"/>
        <end position="281"/>
    </location>
</feature>
<dbReference type="GO" id="GO:0005737">
    <property type="term" value="C:cytoplasm"/>
    <property type="evidence" value="ECO:0007669"/>
    <property type="project" value="UniProtKB-SubCell"/>
</dbReference>
<gene>
    <name evidence="9" type="ORF">NPX13_g4418</name>
</gene>
<evidence type="ECO:0000256" key="6">
    <source>
        <dbReference type="ARBA" id="ARBA00038255"/>
    </source>
</evidence>
<evidence type="ECO:0000256" key="8">
    <source>
        <dbReference type="SAM" id="Phobius"/>
    </source>
</evidence>
<keyword evidence="8" id="KW-1133">Transmembrane helix</keyword>
<evidence type="ECO:0000313" key="10">
    <source>
        <dbReference type="Proteomes" id="UP001148614"/>
    </source>
</evidence>
<evidence type="ECO:0000256" key="1">
    <source>
        <dbReference type="ARBA" id="ARBA00004496"/>
    </source>
</evidence>
<dbReference type="InterPro" id="IPR019775">
    <property type="entry name" value="WD40_repeat_CS"/>
</dbReference>
<dbReference type="InterPro" id="IPR015943">
    <property type="entry name" value="WD40/YVTN_repeat-like_dom_sf"/>
</dbReference>
<feature type="repeat" description="WD" evidence="7">
    <location>
        <begin position="1191"/>
        <end position="1231"/>
    </location>
</feature>
<accession>A0A9W8NG38</accession>
<protein>
    <submittedName>
        <fullName evidence="9">Uncharacterized protein</fullName>
    </submittedName>
</protein>
<dbReference type="PANTHER" id="PTHR14344">
    <property type="entry name" value="WD REPEAT PROTEIN"/>
    <property type="match status" value="1"/>
</dbReference>
<proteinExistence type="inferred from homology"/>
<keyword evidence="2" id="KW-0963">Cytoplasm</keyword>
<dbReference type="InterPro" id="IPR036322">
    <property type="entry name" value="WD40_repeat_dom_sf"/>
</dbReference>
<keyword evidence="8" id="KW-0472">Membrane</keyword>
<dbReference type="Proteomes" id="UP001148614">
    <property type="component" value="Unassembled WGS sequence"/>
</dbReference>
<comment type="subcellular location">
    <subcellularLocation>
        <location evidence="1">Cytoplasm</location>
    </subcellularLocation>
</comment>
<evidence type="ECO:0000256" key="4">
    <source>
        <dbReference type="ARBA" id="ARBA00022694"/>
    </source>
</evidence>
<sequence length="1574" mass="172822">MGRVGRYFCVALPFILTVASIIAALIVGLTGVSSNDLYLFRIDVTNLSIDATQLGDFINNASSLISGESIDDITDKVQNEIDSASNRARDTLDDINDVADALEGINITASDIGLANKYDFTLWSYCVTPQDGKKNCTKAQFDWASKELNLDWVSALTEQAGLNITIPKELDDGLNLYKTITKWTEVVFIIAIIALALELLVGLFTACSRAVSCVVWIISGFATAAIIATAILLTVTGSTVIGVVLGVSHVYGVKANLNTSFLAILWLSVAFALGAGLFWLFSICCCKPENRPHGGRSRHSDSEKLLPSGSYAPLHDNRNSGYNNYNYPAAQRGGARSDLAYEPYSHSRAALPCQLRREYVLSPITALAFVMVGEEPYLLAAEDTDIKVYHVATSQPRGVLPIFHAQPIHGIYVPPVAGHDDDNPGVQSSTPQVLIWGASAVKVLPGNVLAQLLSSNINGGGADAPDGAHRRSAIFDAVSEAPEAIAPDWIFDGRISPFDNDQIVLLTAHNEVIQGRVSADQKTLELGRIQSPSRPNLYSGNFFWVDPNCLLVAAGTVFGEIVVWKCHLESDVDIRIDHHDTREEGVQEERERNGCEVLFVFSGHEGSIFGVHISPKIRTSSGETIRLLSSCSDDRTIRIWDITERNDEPKNENNTYDTQISDARQTGFGDSIIGSVGLAENPSRCIAMTMGHVSRIWQVEINCLNSFPKGDAIEVYSFGEDGTMQRWHLDLNARRQATESPETGALSNSNLPQAKLTHNETFANHSGKQIWSHAMLASTNGLLIATGGGDGKIALLESDSMHTSGARIVTADHVARIEELDVSPTDLIKRCEDNSLSTTGPTTDYKHGNGKEMFQSFTFITDDRLLITTRSGRLFLGTFNGETKWRELAMSDTIRKTIQSYTILRSSRRAATAFIGAPNGELFYYNEASGGSLQSIHKAERKIVDIIYLSDTSVPSSEEHRHSKADSYEYIEILVLVFGSSRAELLRLDPTHNLVQRREVQVPDGFIVTTAAWCHGYLILGSRSGSLSIFSPDAENTFTHLLDLEVNIGDKVASVLPLPRHTEHSPLYFLTTARDGKYRIYEIVGTGQNLQLHLLHETSPPFGPLIAESWFFDREDGKQDLRLSGFRSKYFVIWNATQQSEVATIECGGGHRVWDQVQIRGNPNGFRFVCTKASQMKIFSQTRPPHISLKKGGHGREIKAVAASSGKYVATGAEDTAIRLWEISEEETSEQKFRCALVLEKHNTGIQKLKWYKDRCLFSSGGNEEFYVWRISALESEICPLGVVCEATFTDRSEIGDLRITDFDVQCLNENTSVNGALENNNVTGSRNSPAELEFCISMALSNSMVQSYLYSAQGGFRLLGRRMYTGACLTQLRHLNFIDECHPQVLAAATDGYLVVFPHVQGSGDDTEDSSDALVTKLHQSTIKALDMRSIDTEAGTSYLVVTGGDDDAIGVLNLRSVREGPSSLPSNQQQRPQYEVKNKIIVRSTHATAITGIGVVRLENDGRDAVIATASNDQRVKTWRIVDWQSASPRVQLVDDRYSGVADAGDLEVLGNDDRDTEKLDKILVAGVGYIK</sequence>
<evidence type="ECO:0000256" key="3">
    <source>
        <dbReference type="ARBA" id="ARBA00022574"/>
    </source>
</evidence>
<dbReference type="EMBL" id="JANPWZ010000623">
    <property type="protein sequence ID" value="KAJ3574283.1"/>
    <property type="molecule type" value="Genomic_DNA"/>
</dbReference>
<organism evidence="9 10">
    <name type="scientific">Xylaria arbuscula</name>
    <dbReference type="NCBI Taxonomy" id="114810"/>
    <lineage>
        <taxon>Eukaryota</taxon>
        <taxon>Fungi</taxon>
        <taxon>Dikarya</taxon>
        <taxon>Ascomycota</taxon>
        <taxon>Pezizomycotina</taxon>
        <taxon>Sordariomycetes</taxon>
        <taxon>Xylariomycetidae</taxon>
        <taxon>Xylariales</taxon>
        <taxon>Xylariaceae</taxon>
        <taxon>Xylaria</taxon>
    </lineage>
</organism>
<dbReference type="PROSITE" id="PS00678">
    <property type="entry name" value="WD_REPEATS_1"/>
    <property type="match status" value="2"/>
</dbReference>
<feature type="transmembrane region" description="Helical" evidence="8">
    <location>
        <begin position="186"/>
        <end position="218"/>
    </location>
</feature>
<dbReference type="InterPro" id="IPR051973">
    <property type="entry name" value="tRNA_Anticodon_Mtase-Reg"/>
</dbReference>
<evidence type="ECO:0000256" key="2">
    <source>
        <dbReference type="ARBA" id="ARBA00022490"/>
    </source>
</evidence>
<feature type="transmembrane region" description="Helical" evidence="8">
    <location>
        <begin position="12"/>
        <end position="32"/>
    </location>
</feature>
<keyword evidence="10" id="KW-1185">Reference proteome</keyword>